<dbReference type="PANTHER" id="PTHR46579">
    <property type="entry name" value="F5/8 TYPE C DOMAIN-CONTAINING PROTEIN-RELATED"/>
    <property type="match status" value="1"/>
</dbReference>
<name>A0A060SSH7_PYCCI</name>
<dbReference type="STRING" id="5643.A0A060SSH7"/>
<evidence type="ECO:0000256" key="1">
    <source>
        <dbReference type="SAM" id="MobiDB-lite"/>
    </source>
</evidence>
<dbReference type="Proteomes" id="UP000029665">
    <property type="component" value="Unassembled WGS sequence"/>
</dbReference>
<dbReference type="EMBL" id="CCBP010000270">
    <property type="protein sequence ID" value="CDO75403.1"/>
    <property type="molecule type" value="Genomic_DNA"/>
</dbReference>
<dbReference type="HOGENOM" id="CLU_009141_0_0_1"/>
<feature type="compositionally biased region" description="Low complexity" evidence="1">
    <location>
        <begin position="37"/>
        <end position="46"/>
    </location>
</feature>
<accession>A0A060SSH7</accession>
<feature type="compositionally biased region" description="Basic and acidic residues" evidence="1">
    <location>
        <begin position="47"/>
        <end position="60"/>
    </location>
</feature>
<keyword evidence="3" id="KW-1185">Reference proteome</keyword>
<feature type="compositionally biased region" description="Basic and acidic residues" evidence="1">
    <location>
        <begin position="1"/>
        <end position="15"/>
    </location>
</feature>
<feature type="region of interest" description="Disordered" evidence="1">
    <location>
        <begin position="1"/>
        <end position="60"/>
    </location>
</feature>
<dbReference type="OMA" id="MERVCGM"/>
<dbReference type="Pfam" id="PF02992">
    <property type="entry name" value="Transposase_21"/>
    <property type="match status" value="1"/>
</dbReference>
<comment type="caution">
    <text evidence="2">The sequence shown here is derived from an EMBL/GenBank/DDBJ whole genome shotgun (WGS) entry which is preliminary data.</text>
</comment>
<evidence type="ECO:0000313" key="3">
    <source>
        <dbReference type="Proteomes" id="UP000029665"/>
    </source>
</evidence>
<evidence type="ECO:0008006" key="4">
    <source>
        <dbReference type="Google" id="ProtNLM"/>
    </source>
</evidence>
<sequence>MSEHDLGQNDSKEMSPELNTSLDAEAAEPGLHESDDMTSSASLSSEDPVRWADAHSQQRDSDNLDAALDFIAEEDTEDPWNENELLSRALAELDAADAAELHTHHATVITDEERDNIRAFRLRFIANIPRSAYNQMRHSFRHRIQLHSDWVILYRVARLSGVQPVWYECCPNACLCYLGEWADTHLCPDCKEPRYSPAGRPRRYFCYIPFIPRLQALFQSLRLIELLRYRSQFCNNGETIEDVFSSEHYQKLCRARVVVDGETLDHCHFSDPRDIAFAFCSDSYLLFQRRRNGPSGTPILLQILNLPPDVRTHLDNLICVGVIGGPRQPKRLHTFLIPFEDECAQLAHGVQTYDASCCELFMLHAYCIFCSGDILAIQKLINLRGVNAWVPCRTCRIRGVHPPGQKNFYYPLNLPRNQDPTAPAKEWDPRNLPLRTHEGLLANIAEMRDVPTAKYRKELGQFHGIRCTSRDVPGPVIGRRVQSTLNFARSFPWDWMHLFCENNIPNLVSLWMGRFSGLDGSYVIPDHIWLEIADETSKAVKTIPSTFVGVIPDIVYSRDVFTADIWAFWFMYIAPIVLRGRFQDDKYYAHLCDFIDIMKVTLQFETTRVELEELREKIVLWVLQYEEYYYRYDDARLAACRLVVHGLLHVVDDILYVGPSWATWTFFIERFCGSLRSALHSRTKPWSNLDKRVTNLAHSAQLRAKYELEDELAPPVRSGTTSAPTSQEKVYPGYPLSYLRKPCLAKYEPGDDIRRRIAHYLVGLVGGKQAAIAKALPQCMPAWGKVRIGGGGDVVRAMIASRVRLGTAERDSSYVRYEVLQPDRQGGDIRKVHYGQLQAVLECPLDPLQKIWADLGGNMLLLALITPCKTNDEDATRELTLCDGYRAQVVVDLRSIQAVVGRVASRGHYGIIDRSGTYARTTFTPDEETREGDEASEVELQSD</sequence>
<dbReference type="PANTHER" id="PTHR46579:SF1">
    <property type="entry name" value="F5_8 TYPE C DOMAIN-CONTAINING PROTEIN"/>
    <property type="match status" value="1"/>
</dbReference>
<evidence type="ECO:0000313" key="2">
    <source>
        <dbReference type="EMBL" id="CDO75403.1"/>
    </source>
</evidence>
<dbReference type="AlphaFoldDB" id="A0A060SSH7"/>
<proteinExistence type="predicted"/>
<dbReference type="InterPro" id="IPR004242">
    <property type="entry name" value="Transposase_21"/>
</dbReference>
<protein>
    <recommendedName>
        <fullName evidence="4">Transposase family Tnp2 protein</fullName>
    </recommendedName>
</protein>
<dbReference type="OrthoDB" id="2404451at2759"/>
<organism evidence="2 3">
    <name type="scientific">Pycnoporus cinnabarinus</name>
    <name type="common">Cinnabar-red polypore</name>
    <name type="synonym">Trametes cinnabarina</name>
    <dbReference type="NCBI Taxonomy" id="5643"/>
    <lineage>
        <taxon>Eukaryota</taxon>
        <taxon>Fungi</taxon>
        <taxon>Dikarya</taxon>
        <taxon>Basidiomycota</taxon>
        <taxon>Agaricomycotina</taxon>
        <taxon>Agaricomycetes</taxon>
        <taxon>Polyporales</taxon>
        <taxon>Polyporaceae</taxon>
        <taxon>Trametes</taxon>
    </lineage>
</organism>
<gene>
    <name evidence="2" type="ORF">BN946_scf184855.g6</name>
</gene>
<reference evidence="2" key="1">
    <citation type="submission" date="2014-01" db="EMBL/GenBank/DDBJ databases">
        <title>The genome of the white-rot fungus Pycnoporus cinnabarinus: a basidiomycete model with a versatile arsenal for lignocellulosic biomass breakdown.</title>
        <authorList>
            <person name="Levasseur A."/>
            <person name="Lomascolo A."/>
            <person name="Ruiz-Duenas F.J."/>
            <person name="Uzan E."/>
            <person name="Piumi F."/>
            <person name="Kues U."/>
            <person name="Ram A.F.J."/>
            <person name="Murat C."/>
            <person name="Haon M."/>
            <person name="Benoit I."/>
            <person name="Arfi Y."/>
            <person name="Chevret D."/>
            <person name="Drula E."/>
            <person name="Kwon M.J."/>
            <person name="Gouret P."/>
            <person name="Lesage-Meessen L."/>
            <person name="Lombard V."/>
            <person name="Mariette J."/>
            <person name="Noirot C."/>
            <person name="Park J."/>
            <person name="Patyshakuliyeva A."/>
            <person name="Wieneger R.A.B."/>
            <person name="Wosten H.A.B."/>
            <person name="Martin F."/>
            <person name="Coutinho P.M."/>
            <person name="de Vries R."/>
            <person name="Martinez A.T."/>
            <person name="Klopp C."/>
            <person name="Pontarotti P."/>
            <person name="Henrissat B."/>
            <person name="Record E."/>
        </authorList>
    </citation>
    <scope>NUCLEOTIDE SEQUENCE [LARGE SCALE GENOMIC DNA]</scope>
    <source>
        <strain evidence="2">BRFM137</strain>
    </source>
</reference>